<dbReference type="SMART" id="SM00363">
    <property type="entry name" value="S4"/>
    <property type="match status" value="1"/>
</dbReference>
<dbReference type="InterPro" id="IPR022801">
    <property type="entry name" value="Ribosomal_uS4"/>
</dbReference>
<evidence type="ECO:0000256" key="3">
    <source>
        <dbReference type="ARBA" id="ARBA00022517"/>
    </source>
</evidence>
<dbReference type="InterPro" id="IPR001912">
    <property type="entry name" value="Ribosomal_uS4_N"/>
</dbReference>
<dbReference type="InterPro" id="IPR002942">
    <property type="entry name" value="S4_RNA-bd"/>
</dbReference>
<accession>A0AAV6VUG8</accession>
<evidence type="ECO:0000256" key="5">
    <source>
        <dbReference type="ARBA" id="ARBA00023242"/>
    </source>
</evidence>
<protein>
    <recommendedName>
        <fullName evidence="7">U3 small nucleolar ribonucleoprotein protein IMP3</fullName>
    </recommendedName>
    <alternativeName>
        <fullName evidence="8">U3 small nucleolar ribonucleoprotein protein imp3</fullName>
    </alternativeName>
</protein>
<evidence type="ECO:0000256" key="2">
    <source>
        <dbReference type="ARBA" id="ARBA00007465"/>
    </source>
</evidence>
<dbReference type="Pfam" id="PF01479">
    <property type="entry name" value="S4"/>
    <property type="match status" value="1"/>
</dbReference>
<reference evidence="12 13" key="1">
    <citation type="journal article" date="2022" name="Nat. Ecol. Evol.">
        <title>A masculinizing supergene underlies an exaggerated male reproductive morph in a spider.</title>
        <authorList>
            <person name="Hendrickx F."/>
            <person name="De Corte Z."/>
            <person name="Sonet G."/>
            <person name="Van Belleghem S.M."/>
            <person name="Kostlbacher S."/>
            <person name="Vangestel C."/>
        </authorList>
    </citation>
    <scope>NUCLEOTIDE SEQUENCE [LARGE SCALE GENOMIC DNA]</scope>
    <source>
        <strain evidence="12">W744_W776</strain>
    </source>
</reference>
<dbReference type="FunFam" id="3.10.290.10:FF:000006">
    <property type="entry name" value="U3 small nucleolar ribonucleoprotein IMP3"/>
    <property type="match status" value="1"/>
</dbReference>
<dbReference type="SMART" id="SM01390">
    <property type="entry name" value="Ribosomal_S4"/>
    <property type="match status" value="1"/>
</dbReference>
<evidence type="ECO:0000256" key="8">
    <source>
        <dbReference type="ARBA" id="ARBA00072223"/>
    </source>
</evidence>
<evidence type="ECO:0000256" key="9">
    <source>
        <dbReference type="PROSITE-ProRule" id="PRU00182"/>
    </source>
</evidence>
<dbReference type="Pfam" id="PF00163">
    <property type="entry name" value="Ribosomal_S4"/>
    <property type="match status" value="1"/>
</dbReference>
<comment type="subcellular location">
    <subcellularLocation>
        <location evidence="1">Nucleus</location>
        <location evidence="1">Nucleolus</location>
    </subcellularLocation>
</comment>
<dbReference type="GO" id="GO:0006364">
    <property type="term" value="P:rRNA processing"/>
    <property type="evidence" value="ECO:0007669"/>
    <property type="project" value="TreeGrafter"/>
</dbReference>
<comment type="caution">
    <text evidence="12">The sequence shown here is derived from an EMBL/GenBank/DDBJ whole genome shotgun (WGS) entry which is preliminary data.</text>
</comment>
<dbReference type="SUPFAM" id="SSF55174">
    <property type="entry name" value="Alpha-L RNA-binding motif"/>
    <property type="match status" value="1"/>
</dbReference>
<feature type="domain" description="RNA-binding S4" evidence="10">
    <location>
        <begin position="108"/>
        <end position="175"/>
    </location>
</feature>
<proteinExistence type="inferred from homology"/>
<name>A0AAV6VUG8_9ARAC</name>
<evidence type="ECO:0000256" key="6">
    <source>
        <dbReference type="ARBA" id="ARBA00023274"/>
    </source>
</evidence>
<dbReference type="GO" id="GO:0034457">
    <property type="term" value="C:Mpp10 complex"/>
    <property type="evidence" value="ECO:0007669"/>
    <property type="project" value="TreeGrafter"/>
</dbReference>
<feature type="domain" description="Small ribosomal subunit protein uS4 N-terminal" evidence="11">
    <location>
        <begin position="4"/>
        <end position="107"/>
    </location>
</feature>
<evidence type="ECO:0000256" key="1">
    <source>
        <dbReference type="ARBA" id="ARBA00004604"/>
    </source>
</evidence>
<evidence type="ECO:0000313" key="13">
    <source>
        <dbReference type="Proteomes" id="UP000827092"/>
    </source>
</evidence>
<keyword evidence="3" id="KW-0690">Ribosome biogenesis</keyword>
<dbReference type="GO" id="GO:0042274">
    <property type="term" value="P:ribosomal small subunit biogenesis"/>
    <property type="evidence" value="ECO:0007669"/>
    <property type="project" value="TreeGrafter"/>
</dbReference>
<evidence type="ECO:0000256" key="4">
    <source>
        <dbReference type="ARBA" id="ARBA00022884"/>
    </source>
</evidence>
<dbReference type="GO" id="GO:0030515">
    <property type="term" value="F:snoRNA binding"/>
    <property type="evidence" value="ECO:0007669"/>
    <property type="project" value="TreeGrafter"/>
</dbReference>
<dbReference type="EMBL" id="JAFNEN010000027">
    <property type="protein sequence ID" value="KAG8199411.1"/>
    <property type="molecule type" value="Genomic_DNA"/>
</dbReference>
<evidence type="ECO:0000259" key="11">
    <source>
        <dbReference type="SMART" id="SM01390"/>
    </source>
</evidence>
<dbReference type="AlphaFoldDB" id="A0AAV6VUG8"/>
<dbReference type="GO" id="GO:0019843">
    <property type="term" value="F:rRNA binding"/>
    <property type="evidence" value="ECO:0007669"/>
    <property type="project" value="InterPro"/>
</dbReference>
<dbReference type="PANTHER" id="PTHR11831:SF1">
    <property type="entry name" value="U3 SMALL NUCLEOLAR RIBONUCLEOPROTEIN PROTEIN IMP3"/>
    <property type="match status" value="1"/>
</dbReference>
<evidence type="ECO:0000313" key="12">
    <source>
        <dbReference type="EMBL" id="KAG8199411.1"/>
    </source>
</evidence>
<dbReference type="GO" id="GO:0032040">
    <property type="term" value="C:small-subunit processome"/>
    <property type="evidence" value="ECO:0007669"/>
    <property type="project" value="TreeGrafter"/>
</dbReference>
<organism evidence="12 13">
    <name type="scientific">Oedothorax gibbosus</name>
    <dbReference type="NCBI Taxonomy" id="931172"/>
    <lineage>
        <taxon>Eukaryota</taxon>
        <taxon>Metazoa</taxon>
        <taxon>Ecdysozoa</taxon>
        <taxon>Arthropoda</taxon>
        <taxon>Chelicerata</taxon>
        <taxon>Arachnida</taxon>
        <taxon>Araneae</taxon>
        <taxon>Araneomorphae</taxon>
        <taxon>Entelegynae</taxon>
        <taxon>Araneoidea</taxon>
        <taxon>Linyphiidae</taxon>
        <taxon>Erigoninae</taxon>
        <taxon>Oedothorax</taxon>
    </lineage>
</organism>
<comment type="similarity">
    <text evidence="2">Belongs to the universal ribosomal protein uS4 family.</text>
</comment>
<dbReference type="CDD" id="cd00165">
    <property type="entry name" value="S4"/>
    <property type="match status" value="1"/>
</dbReference>
<keyword evidence="6" id="KW-0687">Ribonucleoprotein</keyword>
<dbReference type="PROSITE" id="PS50889">
    <property type="entry name" value="S4"/>
    <property type="match status" value="1"/>
</dbReference>
<keyword evidence="5" id="KW-0539">Nucleus</keyword>
<evidence type="ECO:0000256" key="7">
    <source>
        <dbReference type="ARBA" id="ARBA00069727"/>
    </source>
</evidence>
<keyword evidence="4 9" id="KW-0694">RNA-binding</keyword>
<dbReference type="PANTHER" id="PTHR11831">
    <property type="entry name" value="30S 40S RIBOSOMAL PROTEIN"/>
    <property type="match status" value="1"/>
</dbReference>
<gene>
    <name evidence="12" type="ORF">JTE90_000279</name>
</gene>
<keyword evidence="13" id="KW-1185">Reference proteome</keyword>
<evidence type="ECO:0000259" key="10">
    <source>
        <dbReference type="SMART" id="SM00363"/>
    </source>
</evidence>
<dbReference type="Proteomes" id="UP000827092">
    <property type="component" value="Unassembled WGS sequence"/>
</dbReference>
<sequence length="182" mass="21414">MVRKLKYHEQKLLKKVDFISWEVDNNLHELKIMKKFHVQKREDYTRYNKLSRKIRALGHLIKDLNVNDPFRKQMGDELLQLLFSMGLIGKNDNLELCDRVTASSFCRRRLPVLMTRSRMAPSLAISTKFVEQGHVRIGPNVVMDPAFCVTKNMEDFITWVDGSAIKKHVARYNEELDDFDLM</sequence>